<feature type="domain" description="Fe2OG dioxygenase" evidence="1">
    <location>
        <begin position="94"/>
        <end position="186"/>
    </location>
</feature>
<evidence type="ECO:0000313" key="3">
    <source>
        <dbReference type="Proteomes" id="UP000325372"/>
    </source>
</evidence>
<comment type="caution">
    <text evidence="2">The sequence shown here is derived from an EMBL/GenBank/DDBJ whole genome shotgun (WGS) entry which is preliminary data.</text>
</comment>
<protein>
    <recommendedName>
        <fullName evidence="1">Fe2OG dioxygenase domain-containing protein</fullName>
    </recommendedName>
</protein>
<gene>
    <name evidence="2" type="ORF">F3N42_15340</name>
</gene>
<dbReference type="RefSeq" id="WP_150865787.1">
    <property type="nucleotide sequence ID" value="NZ_VYXP01000014.1"/>
</dbReference>
<name>A0A5N0T5Z2_9GAMM</name>
<evidence type="ECO:0000259" key="1">
    <source>
        <dbReference type="PROSITE" id="PS51471"/>
    </source>
</evidence>
<sequence length="190" mass="21567">MTETTFIETFRVDHALCDRAIDFFERNRHLAQPGRLGKDLRVDKSMKDSLDLGLPARIYPYFDPFFLQLTQHVDTYVQKYYYDAGASGMGPLGVADVANIQWYPAGGGYPAVHCERDQLEFCNRALVWMLYLTDTPGGGTAFPHQGLVTECIKGDLLLWPSDMTHMHHGVVSDTHEKMIFTGWINFVSQT</sequence>
<dbReference type="InterPro" id="IPR005123">
    <property type="entry name" value="Oxoglu/Fe-dep_dioxygenase_dom"/>
</dbReference>
<proteinExistence type="predicted"/>
<organism evidence="2 3">
    <name type="scientific">Marinihelvus fidelis</name>
    <dbReference type="NCBI Taxonomy" id="2613842"/>
    <lineage>
        <taxon>Bacteria</taxon>
        <taxon>Pseudomonadati</taxon>
        <taxon>Pseudomonadota</taxon>
        <taxon>Gammaproteobacteria</taxon>
        <taxon>Chromatiales</taxon>
        <taxon>Wenzhouxiangellaceae</taxon>
        <taxon>Marinihelvus</taxon>
    </lineage>
</organism>
<reference evidence="2 3" key="1">
    <citation type="submission" date="2019-09" db="EMBL/GenBank/DDBJ databases">
        <title>Wenzhouxiangella sp. Genome sequencing and assembly.</title>
        <authorList>
            <person name="Zhang R."/>
        </authorList>
    </citation>
    <scope>NUCLEOTIDE SEQUENCE [LARGE SCALE GENOMIC DNA]</scope>
    <source>
        <strain evidence="2 3">W260</strain>
    </source>
</reference>
<dbReference type="Proteomes" id="UP000325372">
    <property type="component" value="Unassembled WGS sequence"/>
</dbReference>
<dbReference type="PROSITE" id="PS51471">
    <property type="entry name" value="FE2OG_OXY"/>
    <property type="match status" value="1"/>
</dbReference>
<evidence type="ECO:0000313" key="2">
    <source>
        <dbReference type="EMBL" id="KAA9129567.1"/>
    </source>
</evidence>
<dbReference type="EMBL" id="VYXP01000014">
    <property type="protein sequence ID" value="KAA9129567.1"/>
    <property type="molecule type" value="Genomic_DNA"/>
</dbReference>
<dbReference type="AlphaFoldDB" id="A0A5N0T5Z2"/>
<keyword evidence="3" id="KW-1185">Reference proteome</keyword>
<accession>A0A5N0T5Z2</accession>
<dbReference type="Gene3D" id="2.60.120.620">
    <property type="entry name" value="q2cbj1_9rhob like domain"/>
    <property type="match status" value="1"/>
</dbReference>